<dbReference type="STRING" id="1120975.SAMN02746064_02059"/>
<dbReference type="OrthoDB" id="9788567at2"/>
<sequence>MEKSTGWVCLHRKMMDNQIFKSDKLWKMYTWCLLKATHKEVDQVVGRQIVNLKPGQFVTGRHSASKELGFKSSTTNDLFNQLKFNNIISINSNNKFSVITLIGWDIEQVYQEGTVIKDSIRIGNKSDNTFGTNNNLNNLNNLNNKDYAQMAEQLWSIYPKKKGKAKAMAKIPKLIKEFSYEELERAIKRYTDETKGRDTQYIKQGDTFFNVGYVDYLDDNYQPTEREEEDEIIKEFQEINKKYG</sequence>
<accession>A0A1M4ZI75</accession>
<organism evidence="1 2">
    <name type="scientific">Alkalibacter saccharofermentans DSM 14828</name>
    <dbReference type="NCBI Taxonomy" id="1120975"/>
    <lineage>
        <taxon>Bacteria</taxon>
        <taxon>Bacillati</taxon>
        <taxon>Bacillota</taxon>
        <taxon>Clostridia</taxon>
        <taxon>Eubacteriales</taxon>
        <taxon>Eubacteriaceae</taxon>
        <taxon>Alkalibacter</taxon>
    </lineage>
</organism>
<dbReference type="AlphaFoldDB" id="A0A1M4ZI75"/>
<proteinExistence type="predicted"/>
<keyword evidence="2" id="KW-1185">Reference proteome</keyword>
<dbReference type="Proteomes" id="UP000184251">
    <property type="component" value="Unassembled WGS sequence"/>
</dbReference>
<protein>
    <submittedName>
        <fullName evidence="1">Uncharacterized protein</fullName>
    </submittedName>
</protein>
<evidence type="ECO:0000313" key="1">
    <source>
        <dbReference type="EMBL" id="SHF17743.1"/>
    </source>
</evidence>
<name>A0A1M4ZI75_9FIRM</name>
<gene>
    <name evidence="1" type="ORF">SAMN02746064_02059</name>
</gene>
<dbReference type="RefSeq" id="WP_073271723.1">
    <property type="nucleotide sequence ID" value="NZ_FQTU01000017.1"/>
</dbReference>
<evidence type="ECO:0000313" key="2">
    <source>
        <dbReference type="Proteomes" id="UP000184251"/>
    </source>
</evidence>
<dbReference type="EMBL" id="FQTU01000017">
    <property type="protein sequence ID" value="SHF17743.1"/>
    <property type="molecule type" value="Genomic_DNA"/>
</dbReference>
<reference evidence="1 2" key="1">
    <citation type="submission" date="2016-11" db="EMBL/GenBank/DDBJ databases">
        <authorList>
            <person name="Jaros S."/>
            <person name="Januszkiewicz K."/>
            <person name="Wedrychowicz H."/>
        </authorList>
    </citation>
    <scope>NUCLEOTIDE SEQUENCE [LARGE SCALE GENOMIC DNA]</scope>
    <source>
        <strain evidence="1 2">DSM 14828</strain>
    </source>
</reference>